<feature type="region of interest" description="Disordered" evidence="12">
    <location>
        <begin position="149"/>
        <end position="177"/>
    </location>
</feature>
<evidence type="ECO:0000256" key="11">
    <source>
        <dbReference type="RuleBase" id="RU079119"/>
    </source>
</evidence>
<evidence type="ECO:0000313" key="14">
    <source>
        <dbReference type="EMBL" id="KAJ6442242.1"/>
    </source>
</evidence>
<dbReference type="GO" id="GO:0005794">
    <property type="term" value="C:Golgi apparatus"/>
    <property type="evidence" value="ECO:0007669"/>
    <property type="project" value="TreeGrafter"/>
</dbReference>
<evidence type="ECO:0000256" key="3">
    <source>
        <dbReference type="ARBA" id="ARBA00022692"/>
    </source>
</evidence>
<evidence type="ECO:0000256" key="1">
    <source>
        <dbReference type="ARBA" id="ARBA00004141"/>
    </source>
</evidence>
<protein>
    <recommendedName>
        <fullName evidence="11">Palmitoyltransferase</fullName>
        <ecNumber evidence="11">2.3.1.225</ecNumber>
    </recommendedName>
</protein>
<feature type="transmembrane region" description="Helical" evidence="11">
    <location>
        <begin position="283"/>
        <end position="311"/>
    </location>
</feature>
<dbReference type="AlphaFoldDB" id="A0AB34FSJ6"/>
<proteinExistence type="inferred from homology"/>
<dbReference type="PANTHER" id="PTHR22883">
    <property type="entry name" value="ZINC FINGER DHHC DOMAIN CONTAINING PROTEIN"/>
    <property type="match status" value="1"/>
</dbReference>
<dbReference type="GO" id="GO:0019706">
    <property type="term" value="F:protein-cysteine S-palmitoyltransferase activity"/>
    <property type="evidence" value="ECO:0007669"/>
    <property type="project" value="UniProtKB-EC"/>
</dbReference>
<gene>
    <name evidence="14" type="primary">ZDHHC</name>
    <name evidence="14" type="ORF">O9K51_05796</name>
</gene>
<keyword evidence="3 11" id="KW-0812">Transmembrane</keyword>
<feature type="transmembrane region" description="Helical" evidence="11">
    <location>
        <begin position="252"/>
        <end position="271"/>
    </location>
</feature>
<keyword evidence="7" id="KW-0449">Lipoprotein</keyword>
<feature type="domain" description="Palmitoyltransferase DHHC" evidence="13">
    <location>
        <begin position="197"/>
        <end position="322"/>
    </location>
</feature>
<evidence type="ECO:0000313" key="15">
    <source>
        <dbReference type="Proteomes" id="UP001163105"/>
    </source>
</evidence>
<keyword evidence="2 11" id="KW-0808">Transferase</keyword>
<evidence type="ECO:0000256" key="2">
    <source>
        <dbReference type="ARBA" id="ARBA00022679"/>
    </source>
</evidence>
<comment type="catalytic activity">
    <reaction evidence="10 11">
        <text>L-cysteinyl-[protein] + hexadecanoyl-CoA = S-hexadecanoyl-L-cysteinyl-[protein] + CoA</text>
        <dbReference type="Rhea" id="RHEA:36683"/>
        <dbReference type="Rhea" id="RHEA-COMP:10131"/>
        <dbReference type="Rhea" id="RHEA-COMP:11032"/>
        <dbReference type="ChEBI" id="CHEBI:29950"/>
        <dbReference type="ChEBI" id="CHEBI:57287"/>
        <dbReference type="ChEBI" id="CHEBI:57379"/>
        <dbReference type="ChEBI" id="CHEBI:74151"/>
        <dbReference type="EC" id="2.3.1.225"/>
    </reaction>
</comment>
<comment type="caution">
    <text evidence="14">The sequence shown here is derived from an EMBL/GenBank/DDBJ whole genome shotgun (WGS) entry which is preliminary data.</text>
</comment>
<keyword evidence="6" id="KW-0564">Palmitate</keyword>
<feature type="transmembrane region" description="Helical" evidence="11">
    <location>
        <begin position="106"/>
        <end position="128"/>
    </location>
</feature>
<dbReference type="GO" id="GO:0006612">
    <property type="term" value="P:protein targeting to membrane"/>
    <property type="evidence" value="ECO:0007669"/>
    <property type="project" value="TreeGrafter"/>
</dbReference>
<keyword evidence="15" id="KW-1185">Reference proteome</keyword>
<dbReference type="InterPro" id="IPR001594">
    <property type="entry name" value="Palmitoyltrfase_DHHC"/>
</dbReference>
<comment type="domain">
    <text evidence="11">The DHHC domain is required for palmitoyltransferase activity.</text>
</comment>
<dbReference type="Proteomes" id="UP001163105">
    <property type="component" value="Unassembled WGS sequence"/>
</dbReference>
<evidence type="ECO:0000256" key="5">
    <source>
        <dbReference type="ARBA" id="ARBA00023136"/>
    </source>
</evidence>
<dbReference type="Pfam" id="PF01529">
    <property type="entry name" value="DHHC"/>
    <property type="match status" value="1"/>
</dbReference>
<dbReference type="EMBL" id="JAQHRD010000004">
    <property type="protein sequence ID" value="KAJ6442242.1"/>
    <property type="molecule type" value="Genomic_DNA"/>
</dbReference>
<name>A0AB34FSJ6_9HYPO</name>
<evidence type="ECO:0000256" key="12">
    <source>
        <dbReference type="SAM" id="MobiDB-lite"/>
    </source>
</evidence>
<keyword evidence="5 11" id="KW-0472">Membrane</keyword>
<evidence type="ECO:0000256" key="4">
    <source>
        <dbReference type="ARBA" id="ARBA00022989"/>
    </source>
</evidence>
<dbReference type="GO" id="GO:0016020">
    <property type="term" value="C:membrane"/>
    <property type="evidence" value="ECO:0007669"/>
    <property type="project" value="UniProtKB-SubCell"/>
</dbReference>
<dbReference type="PROSITE" id="PS50216">
    <property type="entry name" value="DHHC"/>
    <property type="match status" value="1"/>
</dbReference>
<evidence type="ECO:0000256" key="8">
    <source>
        <dbReference type="ARBA" id="ARBA00023315"/>
    </source>
</evidence>
<dbReference type="PANTHER" id="PTHR22883:SF23">
    <property type="entry name" value="PALMITOYLTRANSFERASE ZDHHC6"/>
    <property type="match status" value="1"/>
</dbReference>
<feature type="transmembrane region" description="Helical" evidence="11">
    <location>
        <begin position="227"/>
        <end position="246"/>
    </location>
</feature>
<dbReference type="GO" id="GO:0005783">
    <property type="term" value="C:endoplasmic reticulum"/>
    <property type="evidence" value="ECO:0007669"/>
    <property type="project" value="TreeGrafter"/>
</dbReference>
<feature type="transmembrane region" description="Helical" evidence="11">
    <location>
        <begin position="74"/>
        <end position="100"/>
    </location>
</feature>
<comment type="subcellular location">
    <subcellularLocation>
        <location evidence="1">Membrane</location>
        <topology evidence="1">Multi-pass membrane protein</topology>
    </subcellularLocation>
</comment>
<evidence type="ECO:0000256" key="6">
    <source>
        <dbReference type="ARBA" id="ARBA00023139"/>
    </source>
</evidence>
<keyword evidence="4 11" id="KW-1133">Transmembrane helix</keyword>
<feature type="region of interest" description="Disordered" evidence="12">
    <location>
        <begin position="1"/>
        <end position="21"/>
    </location>
</feature>
<evidence type="ECO:0000256" key="7">
    <source>
        <dbReference type="ARBA" id="ARBA00023288"/>
    </source>
</evidence>
<reference evidence="14" key="1">
    <citation type="submission" date="2023-01" db="EMBL/GenBank/DDBJ databases">
        <title>The growth and conidiation of Purpureocillium lavendulum are regulated by nitrogen source and histone H3K14 acetylation.</title>
        <authorList>
            <person name="Tang P."/>
            <person name="Han J."/>
            <person name="Zhang C."/>
            <person name="Tang P."/>
            <person name="Qi F."/>
            <person name="Zhang K."/>
            <person name="Liang L."/>
        </authorList>
    </citation>
    <scope>NUCLEOTIDE SEQUENCE</scope>
    <source>
        <strain evidence="14">YMF1.00683</strain>
    </source>
</reference>
<dbReference type="InterPro" id="IPR039859">
    <property type="entry name" value="PFA4/ZDH16/20/ERF2-like"/>
</dbReference>
<dbReference type="EC" id="2.3.1.225" evidence="11"/>
<sequence length="472" mass="53386">MESANKTHTVGRLGPNPSRASRNGRLHLHHHSFHLDSAILDPILHPTLPRGAHDAAMARTAVSNRAATRWTVRIIPIFIIAVFGLGTYAVAGRLCVQYLYRTKDKSGLAAALLTLYFFFFTLSVAAYLRTFLTVQLDPGLVPLLHERDPDEKRSSWKPRRGRDPEANPWVAPDSNPDSPGLEAFYSKDVFVCEADGRPKWCSECRQWKPDRAHHSSELGRWHGVGNVYVSPHFAQAVLLLMFLAAFNFFYQFTLYTTCFCAVCLGAGAYCLRLQSAERPSPDGWTIAVVVLSAFFGFFSFAMLLTSLRFIFTNITNIDVLKKTQQYFLAVRVPRESLRSSPFPTIVYPLQPWPPEPPPSNPPRNPNSGALDEHLAARDAQAKHVFAILRTEPRENPWDLGYWRNWKTVMGDNVLEWLLPIRHSPCCNHDSMTSDYPFGPVLDDLRKRHGVPELRARENGPGRMEMQQTGPHE</sequence>
<evidence type="ECO:0000256" key="10">
    <source>
        <dbReference type="ARBA" id="ARBA00048048"/>
    </source>
</evidence>
<accession>A0AB34FSJ6</accession>
<keyword evidence="8 11" id="KW-0012">Acyltransferase</keyword>
<organism evidence="14 15">
    <name type="scientific">Purpureocillium lavendulum</name>
    <dbReference type="NCBI Taxonomy" id="1247861"/>
    <lineage>
        <taxon>Eukaryota</taxon>
        <taxon>Fungi</taxon>
        <taxon>Dikarya</taxon>
        <taxon>Ascomycota</taxon>
        <taxon>Pezizomycotina</taxon>
        <taxon>Sordariomycetes</taxon>
        <taxon>Hypocreomycetidae</taxon>
        <taxon>Hypocreales</taxon>
        <taxon>Ophiocordycipitaceae</taxon>
        <taxon>Purpureocillium</taxon>
    </lineage>
</organism>
<evidence type="ECO:0000256" key="9">
    <source>
        <dbReference type="ARBA" id="ARBA00038298"/>
    </source>
</evidence>
<evidence type="ECO:0000259" key="13">
    <source>
        <dbReference type="Pfam" id="PF01529"/>
    </source>
</evidence>
<comment type="similarity">
    <text evidence="9">Belongs to the DHHC palmitoyltransferase family. PFA5 subfamily.</text>
</comment>